<feature type="region of interest" description="Disordered" evidence="4">
    <location>
        <begin position="371"/>
        <end position="396"/>
    </location>
</feature>
<dbReference type="InterPro" id="IPR036388">
    <property type="entry name" value="WH-like_DNA-bd_sf"/>
</dbReference>
<keyword evidence="7" id="KW-1185">Reference proteome</keyword>
<dbReference type="PANTHER" id="PTHR43132:SF6">
    <property type="entry name" value="HTH-TYPE TRANSCRIPTIONAL REPRESSOR CZRA"/>
    <property type="match status" value="1"/>
</dbReference>
<evidence type="ECO:0000256" key="1">
    <source>
        <dbReference type="ARBA" id="ARBA00023015"/>
    </source>
</evidence>
<dbReference type="Gene3D" id="1.10.10.10">
    <property type="entry name" value="Winged helix-like DNA-binding domain superfamily/Winged helix DNA-binding domain"/>
    <property type="match status" value="1"/>
</dbReference>
<evidence type="ECO:0000256" key="2">
    <source>
        <dbReference type="ARBA" id="ARBA00023125"/>
    </source>
</evidence>
<protein>
    <submittedName>
        <fullName evidence="6">Helix-turn-helix domain-containing protein</fullName>
    </submittedName>
</protein>
<feature type="compositionally biased region" description="Low complexity" evidence="4">
    <location>
        <begin position="371"/>
        <end position="383"/>
    </location>
</feature>
<dbReference type="EMBL" id="CP108133">
    <property type="protein sequence ID" value="WTP50192.1"/>
    <property type="molecule type" value="Genomic_DNA"/>
</dbReference>
<organism evidence="6 7">
    <name type="scientific">Streptomyces tauricus</name>
    <dbReference type="NCBI Taxonomy" id="68274"/>
    <lineage>
        <taxon>Bacteria</taxon>
        <taxon>Bacillati</taxon>
        <taxon>Actinomycetota</taxon>
        <taxon>Actinomycetes</taxon>
        <taxon>Kitasatosporales</taxon>
        <taxon>Streptomycetaceae</taxon>
        <taxon>Streptomyces</taxon>
        <taxon>Streptomyces aurantiacus group</taxon>
    </lineage>
</organism>
<keyword evidence="1" id="KW-0805">Transcription regulation</keyword>
<dbReference type="InterPro" id="IPR001845">
    <property type="entry name" value="HTH_ArsR_DNA-bd_dom"/>
</dbReference>
<keyword evidence="2" id="KW-0238">DNA-binding</keyword>
<dbReference type="InterPro" id="IPR051011">
    <property type="entry name" value="Metal_resp_trans_reg"/>
</dbReference>
<reference evidence="6" key="1">
    <citation type="submission" date="2022-10" db="EMBL/GenBank/DDBJ databases">
        <title>The complete genomes of actinobacterial strains from the NBC collection.</title>
        <authorList>
            <person name="Joergensen T.S."/>
            <person name="Alvarez Arevalo M."/>
            <person name="Sterndorff E.B."/>
            <person name="Faurdal D."/>
            <person name="Vuksanovic O."/>
            <person name="Mourched A.-S."/>
            <person name="Charusanti P."/>
            <person name="Shaw S."/>
            <person name="Blin K."/>
            <person name="Weber T."/>
        </authorList>
    </citation>
    <scope>NUCLEOTIDE SEQUENCE</scope>
    <source>
        <strain evidence="6">NBC_00189</strain>
    </source>
</reference>
<feature type="compositionally biased region" description="Gly residues" evidence="4">
    <location>
        <begin position="386"/>
        <end position="396"/>
    </location>
</feature>
<dbReference type="RefSeq" id="WP_328937894.1">
    <property type="nucleotide sequence ID" value="NZ_CP108133.1"/>
</dbReference>
<evidence type="ECO:0000313" key="6">
    <source>
        <dbReference type="EMBL" id="WTP50192.1"/>
    </source>
</evidence>
<gene>
    <name evidence="6" type="ORF">OG288_18910</name>
</gene>
<evidence type="ECO:0000259" key="5">
    <source>
        <dbReference type="SMART" id="SM00418"/>
    </source>
</evidence>
<dbReference type="SMART" id="SM00418">
    <property type="entry name" value="HTH_ARSR"/>
    <property type="match status" value="1"/>
</dbReference>
<dbReference type="PANTHER" id="PTHR43132">
    <property type="entry name" value="ARSENICAL RESISTANCE OPERON REPRESSOR ARSR-RELATED"/>
    <property type="match status" value="1"/>
</dbReference>
<name>A0ABZ1JF03_9ACTN</name>
<accession>A0ABZ1JF03</accession>
<proteinExistence type="predicted"/>
<evidence type="ECO:0000256" key="4">
    <source>
        <dbReference type="SAM" id="MobiDB-lite"/>
    </source>
</evidence>
<sequence>MGWWQVNADTLAGSRFVLSPLAETFACLKALHVRSAAHPGERVWLDTHLPGYERRLASDPVTAALVRAGFGREWIADFLTPTPRGDEDFATEVARVRGASPEAARAHLAVALRGPLPAILRERDDLPERAADLLTHVWTEAVRPDWHRRRRVLEADVVARTARLSQEGWASALGAMRPGMRWLGENRLQVNLHEYPPREISGARIVFVPVTPQRHGWVSWDEPPQRPHPDTGPRRYGVVYPCSGVLAHARHGHTTTPASDTPDLHVASVAAAAAVSVPGSLARLLGGARARVLVLLGSPMSTSQLVAVTGQGLGSVGRHLKLLLDARLVGRRRSGRSVLYFRTAEGDVLVEAQGTQVAQVTQAAQETQVPQGTQMAQAAQGTQVTRGGGPGSAGRS</sequence>
<evidence type="ECO:0000313" key="7">
    <source>
        <dbReference type="Proteomes" id="UP001432166"/>
    </source>
</evidence>
<dbReference type="InterPro" id="IPR036390">
    <property type="entry name" value="WH_DNA-bd_sf"/>
</dbReference>
<keyword evidence="3" id="KW-0804">Transcription</keyword>
<dbReference type="Proteomes" id="UP001432166">
    <property type="component" value="Chromosome"/>
</dbReference>
<dbReference type="CDD" id="cd00090">
    <property type="entry name" value="HTH_ARSR"/>
    <property type="match status" value="1"/>
</dbReference>
<dbReference type="InterPro" id="IPR011991">
    <property type="entry name" value="ArsR-like_HTH"/>
</dbReference>
<evidence type="ECO:0000256" key="3">
    <source>
        <dbReference type="ARBA" id="ARBA00023163"/>
    </source>
</evidence>
<dbReference type="SUPFAM" id="SSF46785">
    <property type="entry name" value="Winged helix' DNA-binding domain"/>
    <property type="match status" value="1"/>
</dbReference>
<feature type="domain" description="HTH arsR-type" evidence="5">
    <location>
        <begin position="283"/>
        <end position="354"/>
    </location>
</feature>